<keyword evidence="7" id="KW-0378">Hydrolase</keyword>
<feature type="region of interest" description="Disordered" evidence="15">
    <location>
        <begin position="902"/>
        <end position="1011"/>
    </location>
</feature>
<evidence type="ECO:0000256" key="4">
    <source>
        <dbReference type="ARBA" id="ARBA00012759"/>
    </source>
</evidence>
<dbReference type="Pfam" id="PF00443">
    <property type="entry name" value="UCH"/>
    <property type="match status" value="1"/>
</dbReference>
<keyword evidence="6" id="KW-0833">Ubl conjugation pathway</keyword>
<keyword evidence="5" id="KW-0645">Protease</keyword>
<evidence type="ECO:0000256" key="8">
    <source>
        <dbReference type="ARBA" id="ARBA00022807"/>
    </source>
</evidence>
<evidence type="ECO:0000256" key="3">
    <source>
        <dbReference type="ARBA" id="ARBA00009085"/>
    </source>
</evidence>
<dbReference type="EC" id="3.4.19.12" evidence="4"/>
<dbReference type="CDD" id="cd02661">
    <property type="entry name" value="Peptidase_C19E"/>
    <property type="match status" value="1"/>
</dbReference>
<name>A0ABM1SDI4_LIMPO</name>
<feature type="region of interest" description="Disordered" evidence="15">
    <location>
        <begin position="467"/>
        <end position="488"/>
    </location>
</feature>
<evidence type="ECO:0000256" key="10">
    <source>
        <dbReference type="ARBA" id="ARBA00041300"/>
    </source>
</evidence>
<dbReference type="Proteomes" id="UP000694941">
    <property type="component" value="Unplaced"/>
</dbReference>
<feature type="coiled-coil region" evidence="14">
    <location>
        <begin position="1034"/>
        <end position="1069"/>
    </location>
</feature>
<dbReference type="PANTHER" id="PTHR24006">
    <property type="entry name" value="UBIQUITIN CARBOXYL-TERMINAL HYDROLASE"/>
    <property type="match status" value="1"/>
</dbReference>
<evidence type="ECO:0000313" key="19">
    <source>
        <dbReference type="RefSeq" id="XP_022241688.1"/>
    </source>
</evidence>
<evidence type="ECO:0000256" key="5">
    <source>
        <dbReference type="ARBA" id="ARBA00022670"/>
    </source>
</evidence>
<comment type="catalytic activity">
    <reaction evidence="1">
        <text>Thiol-dependent hydrolysis of ester, thioester, amide, peptide and isopeptide bonds formed by the C-terminal Gly of ubiquitin (a 76-residue protein attached to proteins as an intracellular targeting signal).</text>
        <dbReference type="EC" id="3.4.19.12"/>
    </reaction>
</comment>
<evidence type="ECO:0000259" key="16">
    <source>
        <dbReference type="PROSITE" id="PS50235"/>
    </source>
</evidence>
<dbReference type="SUPFAM" id="SSF54001">
    <property type="entry name" value="Cysteine proteinases"/>
    <property type="match status" value="1"/>
</dbReference>
<dbReference type="InterPro" id="IPR028889">
    <property type="entry name" value="USP"/>
</dbReference>
<dbReference type="InterPro" id="IPR018200">
    <property type="entry name" value="USP_CS"/>
</dbReference>
<accession>A0ABM1SDI4</accession>
<dbReference type="RefSeq" id="XP_022241688.1">
    <property type="nucleotide sequence ID" value="XM_022385980.1"/>
</dbReference>
<feature type="compositionally biased region" description="Basic and acidic residues" evidence="15">
    <location>
        <begin position="921"/>
        <end position="935"/>
    </location>
</feature>
<evidence type="ECO:0000313" key="18">
    <source>
        <dbReference type="RefSeq" id="XP_022241687.1"/>
    </source>
</evidence>
<proteinExistence type="inferred from homology"/>
<feature type="compositionally biased region" description="Basic and acidic residues" evidence="15">
    <location>
        <begin position="1122"/>
        <end position="1139"/>
    </location>
</feature>
<evidence type="ECO:0000256" key="15">
    <source>
        <dbReference type="SAM" id="MobiDB-lite"/>
    </source>
</evidence>
<keyword evidence="14" id="KW-0175">Coiled coil</keyword>
<evidence type="ECO:0000256" key="14">
    <source>
        <dbReference type="SAM" id="Coils"/>
    </source>
</evidence>
<protein>
    <recommendedName>
        <fullName evidence="9">Ubiquitin carboxyl-terminal hydrolase 36</fullName>
        <ecNumber evidence="4">3.4.19.12</ecNumber>
    </recommendedName>
    <alternativeName>
        <fullName evidence="12">Deubiquitinating enzyme 36</fullName>
    </alternativeName>
    <alternativeName>
        <fullName evidence="11">Protein scrawny</fullName>
    </alternativeName>
    <alternativeName>
        <fullName evidence="10">Ubiquitin thioesterase 36</fullName>
    </alternativeName>
    <alternativeName>
        <fullName evidence="13">Ubiquitin-specific-processing protease 36</fullName>
    </alternativeName>
</protein>
<dbReference type="Gene3D" id="3.90.70.10">
    <property type="entry name" value="Cysteine proteinases"/>
    <property type="match status" value="1"/>
</dbReference>
<evidence type="ECO:0000313" key="17">
    <source>
        <dbReference type="Proteomes" id="UP000694941"/>
    </source>
</evidence>
<comment type="subcellular location">
    <subcellularLocation>
        <location evidence="2">Nucleus</location>
        <location evidence="2">Nucleolus</location>
    </subcellularLocation>
</comment>
<dbReference type="PROSITE" id="PS50235">
    <property type="entry name" value="USP_3"/>
    <property type="match status" value="1"/>
</dbReference>
<feature type="compositionally biased region" description="Polar residues" evidence="15">
    <location>
        <begin position="395"/>
        <end position="419"/>
    </location>
</feature>
<evidence type="ECO:0000256" key="2">
    <source>
        <dbReference type="ARBA" id="ARBA00004604"/>
    </source>
</evidence>
<dbReference type="InterPro" id="IPR001394">
    <property type="entry name" value="Peptidase_C19_UCH"/>
</dbReference>
<comment type="similarity">
    <text evidence="3">Belongs to the peptidase C19 family.</text>
</comment>
<feature type="region of interest" description="Disordered" evidence="15">
    <location>
        <begin position="395"/>
        <end position="454"/>
    </location>
</feature>
<evidence type="ECO:0000256" key="9">
    <source>
        <dbReference type="ARBA" id="ARBA00039432"/>
    </source>
</evidence>
<feature type="compositionally biased region" description="Low complexity" evidence="15">
    <location>
        <begin position="909"/>
        <end position="920"/>
    </location>
</feature>
<evidence type="ECO:0000256" key="1">
    <source>
        <dbReference type="ARBA" id="ARBA00000707"/>
    </source>
</evidence>
<feature type="compositionally biased region" description="Basic and acidic residues" evidence="15">
    <location>
        <begin position="476"/>
        <end position="485"/>
    </location>
</feature>
<gene>
    <name evidence="18 19 20" type="primary">LOC106459482</name>
</gene>
<evidence type="ECO:0000256" key="11">
    <source>
        <dbReference type="ARBA" id="ARBA00042154"/>
    </source>
</evidence>
<dbReference type="PROSITE" id="PS00973">
    <property type="entry name" value="USP_2"/>
    <property type="match status" value="1"/>
</dbReference>
<feature type="domain" description="USP" evidence="16">
    <location>
        <begin position="39"/>
        <end position="347"/>
    </location>
</feature>
<sequence length="1163" mass="134259">MMDGSKIYLPQDGIPSPQIQLYSQKEIHLEWKKTHKIGAGLVNLGNTCFMNTVIQCLTYCPPLANYLLHDNDHVSECKIVGFCMMCELQKHMAWTLDRPGEVVKPLYIYQKLKSIAKHFQFGRQEDAHEFLCYVVDNLWRASLFNIDGNVKLDSSSKENTVVNHIFGGYYRSQVLCLHCRERSNTYDHFMDIIVDIKQNIHSLEKALEKFVQPELLQNDNAYRCPKCKMKVSAQKRFTVHRAPNVATFQFRRFHYNQMLGGKITKHVIYPEKLNLRPYMSDTKGVPVIYRLNAVLVHMGSSCNSGHYFCYVRNSNGLWYIMDDARVQQVSLNQVLNQQAYVLFYIKTSREIKKPHSACLLNHSLLTTVEHSTHDKYTHQSPSNCSSKSSRFVKQLSGPTLSNTSSTASVNDITNGTTYTKEPLPLTPQQKREKDSIGSQKLNIRKDKNPGASDSKLISQKMTGLVPHAENSSQSFDNEKSCENRNKQTKIHSITSNFPSKFISSIEKTQTLPEDKLPIEKERNNDGVNFNKNNFESEILTHKPDYLHTESSIGVKATSLLHVSNGGLYSPPLTSGSTTNWDVTNQQDFLHRSKGNRVVTVWKDTLNELETLADKPSANNCVSEKGKLDSGQFSISDLPNENKANVNFHHQTAESNYPISIKDVKTLAQHNNEKSKELCLRLLTQDLNDKQQDKEKDKIGEFESVCKRKSESKGKCELYHSYISKHCENDFPTCSKEDTHLLHKKHKNKCCLDSEDIHGYQQDVDRKQTNKISYHIFTEQSEQSSEDNNFTCLHREQKVKIFSNVDLSQNDRNLQSESKLSQFPLTETSERHMKLNSNQNFLKQSSIYNHECTESNHSQEKTDTEYRMYYTCLSKNQQNYCNMHKEYLKQDSSTSDTTACIKTTERRNGRNQSQTNSSESNNRTRIETVDKSESGYKKSQSRVDSSDNESNTNNKPSEKHQSNKIEAKVHTYDSEGSERSHSNIRRKQSKEDSVTTASSGNGIDERFSNKQGKVKQFRIKSSDIKTGDSYEEQCIDETKETLEKEKKETIQSNNQNVNRLEKNLSQLGQIVYESTRYKQQDLQNDERCEKGKVKNMKKRHFDTSFSYSNLFQKLYNHKRERKDHHFTESHKHHHGDLNHRMDHHSRLRHTLSITFNFGGKQKYR</sequence>
<dbReference type="RefSeq" id="XP_022241687.1">
    <property type="nucleotide sequence ID" value="XM_022385979.1"/>
</dbReference>
<feature type="compositionally biased region" description="Basic and acidic residues" evidence="15">
    <location>
        <begin position="955"/>
        <end position="980"/>
    </location>
</feature>
<dbReference type="GeneID" id="106459482"/>
<reference evidence="18 19" key="1">
    <citation type="submission" date="2025-05" db="UniProtKB">
        <authorList>
            <consortium name="RefSeq"/>
        </authorList>
    </citation>
    <scope>IDENTIFICATION</scope>
    <source>
        <tissue evidence="18 19">Muscle</tissue>
    </source>
</reference>
<evidence type="ECO:0000256" key="12">
    <source>
        <dbReference type="ARBA" id="ARBA00042420"/>
    </source>
</evidence>
<organism evidence="17 20">
    <name type="scientific">Limulus polyphemus</name>
    <name type="common">Atlantic horseshoe crab</name>
    <dbReference type="NCBI Taxonomy" id="6850"/>
    <lineage>
        <taxon>Eukaryota</taxon>
        <taxon>Metazoa</taxon>
        <taxon>Ecdysozoa</taxon>
        <taxon>Arthropoda</taxon>
        <taxon>Chelicerata</taxon>
        <taxon>Merostomata</taxon>
        <taxon>Xiphosura</taxon>
        <taxon>Limulidae</taxon>
        <taxon>Limulus</taxon>
    </lineage>
</organism>
<dbReference type="InterPro" id="IPR038765">
    <property type="entry name" value="Papain-like_cys_pep_sf"/>
</dbReference>
<evidence type="ECO:0000256" key="13">
    <source>
        <dbReference type="ARBA" id="ARBA00043009"/>
    </source>
</evidence>
<feature type="region of interest" description="Disordered" evidence="15">
    <location>
        <begin position="1121"/>
        <end position="1140"/>
    </location>
</feature>
<dbReference type="PANTHER" id="PTHR24006:SF758">
    <property type="entry name" value="UBIQUITIN CARBOXYL-TERMINAL HYDROLASE 36"/>
    <property type="match status" value="1"/>
</dbReference>
<keyword evidence="17" id="KW-1185">Reference proteome</keyword>
<evidence type="ECO:0000256" key="6">
    <source>
        <dbReference type="ARBA" id="ARBA00022786"/>
    </source>
</evidence>
<keyword evidence="8" id="KW-0788">Thiol protease</keyword>
<evidence type="ECO:0000313" key="20">
    <source>
        <dbReference type="RefSeq" id="XP_022241689.1"/>
    </source>
</evidence>
<dbReference type="InterPro" id="IPR050164">
    <property type="entry name" value="Peptidase_C19"/>
</dbReference>
<evidence type="ECO:0000256" key="7">
    <source>
        <dbReference type="ARBA" id="ARBA00022801"/>
    </source>
</evidence>
<dbReference type="RefSeq" id="XP_022241689.1">
    <property type="nucleotide sequence ID" value="XM_022385981.1"/>
</dbReference>